<keyword evidence="1" id="KW-0472">Membrane</keyword>
<dbReference type="Pfam" id="PF01243">
    <property type="entry name" value="PNPOx_N"/>
    <property type="match status" value="1"/>
</dbReference>
<reference evidence="3 4" key="1">
    <citation type="submission" date="2018-07" db="EMBL/GenBank/DDBJ databases">
        <title>Lactobacillus curvatus genome sequence.</title>
        <authorList>
            <person name="Prechtl R."/>
        </authorList>
    </citation>
    <scope>NUCLEOTIDE SEQUENCE [LARGE SCALE GENOMIC DNA]</scope>
    <source>
        <strain evidence="3 4">TMW 1.1928</strain>
    </source>
</reference>
<protein>
    <submittedName>
        <fullName evidence="3">Pyridoxamine 5'-phosphate oxidase family protein</fullName>
    </submittedName>
</protein>
<sequence>MLSKKDQAIVDDMIVRERNMKNRQRMIGVIMHKRRLFKQRLVMYAAILTTAGFWVLYTSFARYGNLSVINIIQVNVLMTVILLFFNFYIWQKLVRYNPMQLFIKHYNNRLRVQYAGALLASKRWLQFYYHKREISRMIPQILYFLHTKPQFTSIDEVIAYIDKQNANPHIHQNDLRKFQKFVNQTNEMMLSTSDENGQPSSRQMRFIVLDDAPNIWYFGTAPDTPKIEELDRGLAAIHTMPTSEGMTIASSRLRVYRAQYKLDELADYYNAQVPGFMDSLSAEDREREIIYAIELKSARLDSWTQHEEVTFIND</sequence>
<name>A0A385AG27_LATCU</name>
<dbReference type="InterPro" id="IPR011576">
    <property type="entry name" value="Pyridox_Oxase_N"/>
</dbReference>
<keyword evidence="1" id="KW-0812">Transmembrane</keyword>
<evidence type="ECO:0000313" key="4">
    <source>
        <dbReference type="Proteomes" id="UP000257607"/>
    </source>
</evidence>
<dbReference type="EMBL" id="CP031003">
    <property type="protein sequence ID" value="AXN36558.1"/>
    <property type="molecule type" value="Genomic_DNA"/>
</dbReference>
<feature type="domain" description="Pyridoxamine 5'-phosphate oxidase N-terminal" evidence="2">
    <location>
        <begin position="177"/>
        <end position="272"/>
    </location>
</feature>
<evidence type="ECO:0000313" key="3">
    <source>
        <dbReference type="EMBL" id="AXN36558.1"/>
    </source>
</evidence>
<dbReference type="AlphaFoldDB" id="A0A385AG27"/>
<dbReference type="Proteomes" id="UP000257607">
    <property type="component" value="Chromosome"/>
</dbReference>
<proteinExistence type="predicted"/>
<evidence type="ECO:0000259" key="2">
    <source>
        <dbReference type="Pfam" id="PF01243"/>
    </source>
</evidence>
<dbReference type="RefSeq" id="WP_116843720.1">
    <property type="nucleotide sequence ID" value="NZ_CP031003.1"/>
</dbReference>
<evidence type="ECO:0000256" key="1">
    <source>
        <dbReference type="SAM" id="Phobius"/>
    </source>
</evidence>
<dbReference type="InterPro" id="IPR012349">
    <property type="entry name" value="Split_barrel_FMN-bd"/>
</dbReference>
<accession>A0A385AG27</accession>
<organism evidence="3 4">
    <name type="scientific">Latilactobacillus curvatus</name>
    <name type="common">Lactobacillus curvatus</name>
    <dbReference type="NCBI Taxonomy" id="28038"/>
    <lineage>
        <taxon>Bacteria</taxon>
        <taxon>Bacillati</taxon>
        <taxon>Bacillota</taxon>
        <taxon>Bacilli</taxon>
        <taxon>Lactobacillales</taxon>
        <taxon>Lactobacillaceae</taxon>
        <taxon>Latilactobacillus</taxon>
    </lineage>
</organism>
<keyword evidence="1" id="KW-1133">Transmembrane helix</keyword>
<feature type="transmembrane region" description="Helical" evidence="1">
    <location>
        <begin position="41"/>
        <end position="60"/>
    </location>
</feature>
<dbReference type="Gene3D" id="2.30.110.10">
    <property type="entry name" value="Electron Transport, Fmn-binding Protein, Chain A"/>
    <property type="match status" value="1"/>
</dbReference>
<feature type="transmembrane region" description="Helical" evidence="1">
    <location>
        <begin position="66"/>
        <end position="90"/>
    </location>
</feature>
<dbReference type="SUPFAM" id="SSF50475">
    <property type="entry name" value="FMN-binding split barrel"/>
    <property type="match status" value="1"/>
</dbReference>
<gene>
    <name evidence="3" type="ORF">DT351_09525</name>
</gene>